<proteinExistence type="inferred from homology"/>
<dbReference type="InterPro" id="IPR036513">
    <property type="entry name" value="STAS_dom_sf"/>
</dbReference>
<evidence type="ECO:0000259" key="3">
    <source>
        <dbReference type="PROSITE" id="PS50801"/>
    </source>
</evidence>
<evidence type="ECO:0000256" key="1">
    <source>
        <dbReference type="ARBA" id="ARBA00009013"/>
    </source>
</evidence>
<dbReference type="InterPro" id="IPR003658">
    <property type="entry name" value="Anti-sigma_ant"/>
</dbReference>
<comment type="caution">
    <text evidence="4">The sequence shown here is derived from an EMBL/GenBank/DDBJ whole genome shotgun (WGS) entry which is preliminary data.</text>
</comment>
<dbReference type="RefSeq" id="WP_154539877.1">
    <property type="nucleotide sequence ID" value="NZ_JAXDSU010000019.1"/>
</dbReference>
<gene>
    <name evidence="4" type="ORF">FYJ26_04090</name>
</gene>
<accession>A0A6N7VRV0</accession>
<organism evidence="4 5">
    <name type="scientific">Anaerococcus porci</name>
    <dbReference type="NCBI Taxonomy" id="2652269"/>
    <lineage>
        <taxon>Bacteria</taxon>
        <taxon>Bacillati</taxon>
        <taxon>Bacillota</taxon>
        <taxon>Tissierellia</taxon>
        <taxon>Tissierellales</taxon>
        <taxon>Peptoniphilaceae</taxon>
        <taxon>Anaerococcus</taxon>
    </lineage>
</organism>
<dbReference type="SUPFAM" id="SSF52091">
    <property type="entry name" value="SpoIIaa-like"/>
    <property type="match status" value="1"/>
</dbReference>
<dbReference type="PANTHER" id="PTHR33495:SF2">
    <property type="entry name" value="ANTI-SIGMA FACTOR ANTAGONIST TM_1081-RELATED"/>
    <property type="match status" value="1"/>
</dbReference>
<dbReference type="CDD" id="cd07043">
    <property type="entry name" value="STAS_anti-anti-sigma_factors"/>
    <property type="match status" value="1"/>
</dbReference>
<dbReference type="NCBIfam" id="TIGR00377">
    <property type="entry name" value="ant_ant_sig"/>
    <property type="match status" value="1"/>
</dbReference>
<dbReference type="PANTHER" id="PTHR33495">
    <property type="entry name" value="ANTI-SIGMA FACTOR ANTAGONIST TM_1081-RELATED-RELATED"/>
    <property type="match status" value="1"/>
</dbReference>
<evidence type="ECO:0000313" key="5">
    <source>
        <dbReference type="Proteomes" id="UP000441925"/>
    </source>
</evidence>
<protein>
    <recommendedName>
        <fullName evidence="2">Anti-sigma factor antagonist</fullName>
    </recommendedName>
</protein>
<reference evidence="4 5" key="1">
    <citation type="submission" date="2019-08" db="EMBL/GenBank/DDBJ databases">
        <title>In-depth cultivation of the pig gut microbiome towards novel bacterial diversity and tailored functional studies.</title>
        <authorList>
            <person name="Wylensek D."/>
            <person name="Hitch T.C.A."/>
            <person name="Clavel T."/>
        </authorList>
    </citation>
    <scope>NUCLEOTIDE SEQUENCE [LARGE SCALE GENOMIC DNA]</scope>
    <source>
        <strain evidence="4 5">WCA-380-WT-2B</strain>
    </source>
</reference>
<sequence length="102" mass="12098">MFDTSIEERDDFLLVKLKGDLDVYSKEDFVEFNDKSLKNTDNNLVIDLENLDYIDSTGLGMFINIYKDQEEKEKYVKIINPKENIKKLFKITDLTNLFDMEE</sequence>
<name>A0A6N7VRV0_9FIRM</name>
<dbReference type="Pfam" id="PF01740">
    <property type="entry name" value="STAS"/>
    <property type="match status" value="1"/>
</dbReference>
<comment type="similarity">
    <text evidence="1 2">Belongs to the anti-sigma-factor antagonist family.</text>
</comment>
<keyword evidence="5" id="KW-1185">Reference proteome</keyword>
<dbReference type="AlphaFoldDB" id="A0A6N7VRV0"/>
<dbReference type="GO" id="GO:0043856">
    <property type="term" value="F:anti-sigma factor antagonist activity"/>
    <property type="evidence" value="ECO:0007669"/>
    <property type="project" value="InterPro"/>
</dbReference>
<feature type="domain" description="STAS" evidence="3">
    <location>
        <begin position="2"/>
        <end position="102"/>
    </location>
</feature>
<dbReference type="Proteomes" id="UP000441925">
    <property type="component" value="Unassembled WGS sequence"/>
</dbReference>
<dbReference type="Gene3D" id="3.30.750.24">
    <property type="entry name" value="STAS domain"/>
    <property type="match status" value="1"/>
</dbReference>
<dbReference type="InterPro" id="IPR002645">
    <property type="entry name" value="STAS_dom"/>
</dbReference>
<evidence type="ECO:0000313" key="4">
    <source>
        <dbReference type="EMBL" id="MSS77596.1"/>
    </source>
</evidence>
<dbReference type="PROSITE" id="PS50801">
    <property type="entry name" value="STAS"/>
    <property type="match status" value="1"/>
</dbReference>
<evidence type="ECO:0000256" key="2">
    <source>
        <dbReference type="RuleBase" id="RU003749"/>
    </source>
</evidence>
<dbReference type="EMBL" id="VULQ01000003">
    <property type="protein sequence ID" value="MSS77596.1"/>
    <property type="molecule type" value="Genomic_DNA"/>
</dbReference>